<dbReference type="Gramene" id="Psat01G0371300-T1">
    <property type="protein sequence ID" value="KAI5445595.1"/>
    <property type="gene ID" value="KIW84_013713"/>
</dbReference>
<dbReference type="Gramene" id="Psat01G0371500-T1">
    <property type="protein sequence ID" value="KAI5445597.1"/>
    <property type="gene ID" value="KIW84_013715"/>
</dbReference>
<organism evidence="3 4">
    <name type="scientific">Pisum sativum</name>
    <name type="common">Garden pea</name>
    <name type="synonym">Lathyrus oleraceus</name>
    <dbReference type="NCBI Taxonomy" id="3888"/>
    <lineage>
        <taxon>Eukaryota</taxon>
        <taxon>Viridiplantae</taxon>
        <taxon>Streptophyta</taxon>
        <taxon>Embryophyta</taxon>
        <taxon>Tracheophyta</taxon>
        <taxon>Spermatophyta</taxon>
        <taxon>Magnoliopsida</taxon>
        <taxon>eudicotyledons</taxon>
        <taxon>Gunneridae</taxon>
        <taxon>Pentapetalae</taxon>
        <taxon>rosids</taxon>
        <taxon>fabids</taxon>
        <taxon>Fabales</taxon>
        <taxon>Fabaceae</taxon>
        <taxon>Papilionoideae</taxon>
        <taxon>50 kb inversion clade</taxon>
        <taxon>NPAAA clade</taxon>
        <taxon>Hologalegina</taxon>
        <taxon>IRL clade</taxon>
        <taxon>Fabeae</taxon>
        <taxon>Lathyrus</taxon>
    </lineage>
</organism>
<dbReference type="Proteomes" id="UP001058974">
    <property type="component" value="Chromosome 1"/>
</dbReference>
<feature type="compositionally biased region" description="Basic and acidic residues" evidence="1">
    <location>
        <begin position="1"/>
        <end position="10"/>
    </location>
</feature>
<evidence type="ECO:0000313" key="4">
    <source>
        <dbReference type="Proteomes" id="UP001058974"/>
    </source>
</evidence>
<evidence type="ECO:0000256" key="1">
    <source>
        <dbReference type="SAM" id="MobiDB-lite"/>
    </source>
</evidence>
<feature type="compositionally biased region" description="Polar residues" evidence="1">
    <location>
        <begin position="28"/>
        <end position="38"/>
    </location>
</feature>
<keyword evidence="4" id="KW-1185">Reference proteome</keyword>
<accession>A0A9D5BKY3</accession>
<protein>
    <submittedName>
        <fullName evidence="3">Uncharacterized protein</fullName>
    </submittedName>
</protein>
<sequence length="126" mass="13497">MKLKPNDKSLRTYLSNGDAVSRTKSDSSEISQDVSGKGNSERAGLSADCRTSSGSDITLSSSDGSSGLDTPRELGLRNTSMHPAKLVFLQSLTTFQRLKGLRVADVAISLQSRHWATTSFKDICAS</sequence>
<dbReference type="AlphaFoldDB" id="A0A9D5BKY3"/>
<proteinExistence type="predicted"/>
<feature type="compositionally biased region" description="Low complexity" evidence="1">
    <location>
        <begin position="51"/>
        <end position="69"/>
    </location>
</feature>
<evidence type="ECO:0000313" key="3">
    <source>
        <dbReference type="EMBL" id="KAI5445597.1"/>
    </source>
</evidence>
<feature type="region of interest" description="Disordered" evidence="1">
    <location>
        <begin position="1"/>
        <end position="76"/>
    </location>
</feature>
<gene>
    <name evidence="2" type="ORF">KIW84_013713</name>
    <name evidence="3" type="ORF">KIW84_013715</name>
</gene>
<reference evidence="3 4" key="1">
    <citation type="journal article" date="2022" name="Nat. Genet.">
        <title>Improved pea reference genome and pan-genome highlight genomic features and evolutionary characteristics.</title>
        <authorList>
            <person name="Yang T."/>
            <person name="Liu R."/>
            <person name="Luo Y."/>
            <person name="Hu S."/>
            <person name="Wang D."/>
            <person name="Wang C."/>
            <person name="Pandey M.K."/>
            <person name="Ge S."/>
            <person name="Xu Q."/>
            <person name="Li N."/>
            <person name="Li G."/>
            <person name="Huang Y."/>
            <person name="Saxena R.K."/>
            <person name="Ji Y."/>
            <person name="Li M."/>
            <person name="Yan X."/>
            <person name="He Y."/>
            <person name="Liu Y."/>
            <person name="Wang X."/>
            <person name="Xiang C."/>
            <person name="Varshney R.K."/>
            <person name="Ding H."/>
            <person name="Gao S."/>
            <person name="Zong X."/>
        </authorList>
    </citation>
    <scope>NUCLEOTIDE SEQUENCE [LARGE SCALE GENOMIC DNA]</scope>
    <source>
        <strain evidence="3 4">cv. Zhongwan 6</strain>
    </source>
</reference>
<dbReference type="EMBL" id="JAMSHJ010000001">
    <property type="protein sequence ID" value="KAI5445597.1"/>
    <property type="molecule type" value="Genomic_DNA"/>
</dbReference>
<evidence type="ECO:0000313" key="2">
    <source>
        <dbReference type="EMBL" id="KAI5445595.1"/>
    </source>
</evidence>
<dbReference type="EMBL" id="JAMSHJ010000001">
    <property type="protein sequence ID" value="KAI5445595.1"/>
    <property type="molecule type" value="Genomic_DNA"/>
</dbReference>
<name>A0A9D5BKY3_PEA</name>
<comment type="caution">
    <text evidence="3">The sequence shown here is derived from an EMBL/GenBank/DDBJ whole genome shotgun (WGS) entry which is preliminary data.</text>
</comment>